<feature type="domain" description="Enoyl reductase (ER)" evidence="1">
    <location>
        <begin position="10"/>
        <end position="322"/>
    </location>
</feature>
<dbReference type="SUPFAM" id="SSF51735">
    <property type="entry name" value="NAD(P)-binding Rossmann-fold domains"/>
    <property type="match status" value="1"/>
</dbReference>
<dbReference type="PANTHER" id="PTHR43677:SF4">
    <property type="entry name" value="QUINONE OXIDOREDUCTASE-LIKE PROTEIN 2"/>
    <property type="match status" value="1"/>
</dbReference>
<dbReference type="EMBL" id="JBEZFP010000213">
    <property type="protein sequence ID" value="MEU8139919.1"/>
    <property type="molecule type" value="Genomic_DNA"/>
</dbReference>
<gene>
    <name evidence="2" type="ORF">AB0C36_41290</name>
</gene>
<keyword evidence="3" id="KW-1185">Reference proteome</keyword>
<dbReference type="InterPro" id="IPR020843">
    <property type="entry name" value="ER"/>
</dbReference>
<organism evidence="2 3">
    <name type="scientific">Streptodolium elevatio</name>
    <dbReference type="NCBI Taxonomy" id="3157996"/>
    <lineage>
        <taxon>Bacteria</taxon>
        <taxon>Bacillati</taxon>
        <taxon>Actinomycetota</taxon>
        <taxon>Actinomycetes</taxon>
        <taxon>Kitasatosporales</taxon>
        <taxon>Streptomycetaceae</taxon>
        <taxon>Streptodolium</taxon>
    </lineage>
</organism>
<reference evidence="2 3" key="1">
    <citation type="submission" date="2024-06" db="EMBL/GenBank/DDBJ databases">
        <title>The Natural Products Discovery Center: Release of the First 8490 Sequenced Strains for Exploring Actinobacteria Biosynthetic Diversity.</title>
        <authorList>
            <person name="Kalkreuter E."/>
            <person name="Kautsar S.A."/>
            <person name="Yang D."/>
            <person name="Bader C.D."/>
            <person name="Teijaro C.N."/>
            <person name="Fluegel L."/>
            <person name="Davis C.M."/>
            <person name="Simpson J.R."/>
            <person name="Lauterbach L."/>
            <person name="Steele A.D."/>
            <person name="Gui C."/>
            <person name="Meng S."/>
            <person name="Li G."/>
            <person name="Viehrig K."/>
            <person name="Ye F."/>
            <person name="Su P."/>
            <person name="Kiefer A.F."/>
            <person name="Nichols A."/>
            <person name="Cepeda A.J."/>
            <person name="Yan W."/>
            <person name="Fan B."/>
            <person name="Jiang Y."/>
            <person name="Adhikari A."/>
            <person name="Zheng C.-J."/>
            <person name="Schuster L."/>
            <person name="Cowan T.M."/>
            <person name="Smanski M.J."/>
            <person name="Chevrette M.G."/>
            <person name="De Carvalho L.P.S."/>
            <person name="Shen B."/>
        </authorList>
    </citation>
    <scope>NUCLEOTIDE SEQUENCE [LARGE SCALE GENOMIC DNA]</scope>
    <source>
        <strain evidence="2 3">NPDC048946</strain>
    </source>
</reference>
<dbReference type="InterPro" id="IPR011032">
    <property type="entry name" value="GroES-like_sf"/>
</dbReference>
<comment type="caution">
    <text evidence="2">The sequence shown here is derived from an EMBL/GenBank/DDBJ whole genome shotgun (WGS) entry which is preliminary data.</text>
</comment>
<keyword evidence="2" id="KW-0560">Oxidoreductase</keyword>
<name>A0ABV3DVZ5_9ACTN</name>
<dbReference type="Gene3D" id="3.90.180.10">
    <property type="entry name" value="Medium-chain alcohol dehydrogenases, catalytic domain"/>
    <property type="match status" value="1"/>
</dbReference>
<dbReference type="InterPro" id="IPR036291">
    <property type="entry name" value="NAD(P)-bd_dom_sf"/>
</dbReference>
<evidence type="ECO:0000313" key="3">
    <source>
        <dbReference type="Proteomes" id="UP001551482"/>
    </source>
</evidence>
<proteinExistence type="predicted"/>
<dbReference type="GO" id="GO:0016491">
    <property type="term" value="F:oxidoreductase activity"/>
    <property type="evidence" value="ECO:0007669"/>
    <property type="project" value="UniProtKB-KW"/>
</dbReference>
<dbReference type="Gene3D" id="3.40.50.720">
    <property type="entry name" value="NAD(P)-binding Rossmann-like Domain"/>
    <property type="match status" value="1"/>
</dbReference>
<evidence type="ECO:0000259" key="1">
    <source>
        <dbReference type="SMART" id="SM00829"/>
    </source>
</evidence>
<dbReference type="Pfam" id="PF08240">
    <property type="entry name" value="ADH_N"/>
    <property type="match status" value="1"/>
</dbReference>
<dbReference type="InterPro" id="IPR013154">
    <property type="entry name" value="ADH-like_N"/>
</dbReference>
<dbReference type="RefSeq" id="WP_358364492.1">
    <property type="nucleotide sequence ID" value="NZ_JBEZFP010000213.1"/>
</dbReference>
<dbReference type="Proteomes" id="UP001551482">
    <property type="component" value="Unassembled WGS sequence"/>
</dbReference>
<dbReference type="InterPro" id="IPR051397">
    <property type="entry name" value="Zn-ADH-like_protein"/>
</dbReference>
<dbReference type="SMART" id="SM00829">
    <property type="entry name" value="PKS_ER"/>
    <property type="match status" value="1"/>
</dbReference>
<protein>
    <submittedName>
        <fullName evidence="2">NADPH:quinone oxidoreductase family protein</fullName>
        <ecNumber evidence="2">1.-.-.-</ecNumber>
    </submittedName>
</protein>
<evidence type="ECO:0000313" key="2">
    <source>
        <dbReference type="EMBL" id="MEU8139919.1"/>
    </source>
</evidence>
<sequence length="326" mass="33544">MRQVVCRSFGPVDDLRVEEAPDPTPGPGQVLVEVRASAVSFVDGLLVRGLYQIKPPLPYVPGMAVAGVVRERGEGVDAPAVGTRVVCGSPRPGGYVSHALVPAAACAPLPDAVGFETAASMIESYATALFALTRRTTVAKDEWVVVLGAAGGVGLATVDVARGLGARVIAAASGPAKLDAARAAGADATVNYADEDLKSRIREITGGGADIVVDPIGGPYAAPALRALAPHGRYLVIGFAAGDIPQLPANQILLTNRTVIGVDWGDHARRNPGELPAMLTEIIRGTAEGRLNPVTPTAYPLDQAPEALTALAERRVVGKLVLVPDA</sequence>
<dbReference type="CDD" id="cd08241">
    <property type="entry name" value="QOR1"/>
    <property type="match status" value="1"/>
</dbReference>
<dbReference type="SUPFAM" id="SSF50129">
    <property type="entry name" value="GroES-like"/>
    <property type="match status" value="1"/>
</dbReference>
<accession>A0ABV3DVZ5</accession>
<dbReference type="InterPro" id="IPR013149">
    <property type="entry name" value="ADH-like_C"/>
</dbReference>
<dbReference type="Pfam" id="PF00107">
    <property type="entry name" value="ADH_zinc_N"/>
    <property type="match status" value="1"/>
</dbReference>
<dbReference type="EC" id="1.-.-.-" evidence="2"/>
<dbReference type="PANTHER" id="PTHR43677">
    <property type="entry name" value="SHORT-CHAIN DEHYDROGENASE/REDUCTASE"/>
    <property type="match status" value="1"/>
</dbReference>